<dbReference type="Gene3D" id="1.10.510.40">
    <property type="match status" value="1"/>
</dbReference>
<comment type="pathway">
    <text evidence="1">Siderophore biosynthesis.</text>
</comment>
<feature type="domain" description="Aerobactin siderophore biosynthesis IucA/IucC N-terminal" evidence="2">
    <location>
        <begin position="134"/>
        <end position="390"/>
    </location>
</feature>
<dbReference type="AlphaFoldDB" id="A0A5J6WL93"/>
<evidence type="ECO:0000256" key="1">
    <source>
        <dbReference type="ARBA" id="ARBA00004924"/>
    </source>
</evidence>
<feature type="domain" description="Aerobactin siderophore biosynthesis IucA/IucC-like C-terminal" evidence="3">
    <location>
        <begin position="411"/>
        <end position="568"/>
    </location>
</feature>
<dbReference type="Pfam" id="PF04183">
    <property type="entry name" value="IucA_IucC"/>
    <property type="match status" value="1"/>
</dbReference>
<dbReference type="Proteomes" id="UP000327424">
    <property type="component" value="Chromosome"/>
</dbReference>
<proteinExistence type="predicted"/>
<evidence type="ECO:0000259" key="3">
    <source>
        <dbReference type="Pfam" id="PF06276"/>
    </source>
</evidence>
<name>A0A5J6WL93_MORMI</name>
<dbReference type="PANTHER" id="PTHR34384">
    <property type="entry name" value="L-2,3-DIAMINOPROPANOATE--CITRATE LIGASE"/>
    <property type="match status" value="1"/>
</dbReference>
<accession>A0A5J6WL93</accession>
<dbReference type="EMBL" id="CP044399">
    <property type="protein sequence ID" value="QFI38926.1"/>
    <property type="molecule type" value="Genomic_DNA"/>
</dbReference>
<dbReference type="InterPro" id="IPR037455">
    <property type="entry name" value="LucA/IucC-like"/>
</dbReference>
<gene>
    <name evidence="4" type="ORF">FR932_14210</name>
</gene>
<dbReference type="Pfam" id="PF06276">
    <property type="entry name" value="FhuF"/>
    <property type="match status" value="1"/>
</dbReference>
<dbReference type="Gene3D" id="3.30.310.280">
    <property type="match status" value="1"/>
</dbReference>
<reference evidence="4 5" key="1">
    <citation type="submission" date="2019-09" db="EMBL/GenBank/DDBJ databases">
        <title>Hybrid Assembly of the complete Genome of the Deep-Sea Bacterium Moritella marina from long Nanopore and Illumina reads.</title>
        <authorList>
            <person name="Magin S."/>
            <person name="Georgoulis A."/>
            <person name="Papadimitriou K."/>
            <person name="Iliakis G."/>
            <person name="Vorgias C.E."/>
        </authorList>
    </citation>
    <scope>NUCLEOTIDE SEQUENCE [LARGE SCALE GENOMIC DNA]</scope>
    <source>
        <strain evidence="4 5">MP-1</strain>
    </source>
</reference>
<protein>
    <submittedName>
        <fullName evidence="4">IucA/IucC family siderophore biosynthesis protein</fullName>
    </submittedName>
</protein>
<dbReference type="KEGG" id="mmaa:FR932_14210"/>
<evidence type="ECO:0000313" key="4">
    <source>
        <dbReference type="EMBL" id="QFI38926.1"/>
    </source>
</evidence>
<dbReference type="GO" id="GO:0016881">
    <property type="term" value="F:acid-amino acid ligase activity"/>
    <property type="evidence" value="ECO:0007669"/>
    <property type="project" value="UniProtKB-ARBA"/>
</dbReference>
<sequence length="599" mass="67803">MTNICSQQWTNINNELNAKIISELHYEEVIFPEQLDTNNWMWEVEGTTWIFTAQQHIWQNIIVDPSTMTRNGLANIPSAMLIKDIANAIKLDGIIVGNLIEEIQQTLYADLISHQHRNSYSLSQLTALSGIALQAVLKGHPKAIANKGRLGWGVNELARYAPEAAKSFQLNYVAINKSITQTGIELPLSGNNAMSPVQVSTQALLLAQLMPIEDKNQLLDDLIQQGINPEEYWIIPVHPWQFSQFIVPQFTALFATKDILDLGVTGDIYQAQQSIRTLSNLTSPTKNDIKLPITILNTSCYRGIPGKYITSGALLSKTINQLCRDDAFLTESNLQILQEWAGIHVSQPLQEDVINTPYRYNEMLGVIFRQSPAALLQSGQQDKLAAALMQTDNQGNSLIATYIKDSQLDISTWLTKLFDCTVIPLYHLMCQYGIALVSHGQNLTIIFENNIPTGLAIKDFHGDLRLIDQEFDELAVFPTHIKQALTRLPANYLLHDLYTGHFVTVLRFVSPYLQTEMDYSERDFYQLLNTRIRHYQAQFPHLKSRFKLFDLLAPTMEKICINRVRFKVGYQDTSERLLPVLGTAIDNPLFSDQARLNDI</sequence>
<dbReference type="InterPro" id="IPR007310">
    <property type="entry name" value="Aerobactin_biosyn_IucA/IucC_N"/>
</dbReference>
<evidence type="ECO:0000313" key="5">
    <source>
        <dbReference type="Proteomes" id="UP000327424"/>
    </source>
</evidence>
<organism evidence="4 5">
    <name type="scientific">Moritella marina ATCC 15381</name>
    <dbReference type="NCBI Taxonomy" id="1202962"/>
    <lineage>
        <taxon>Bacteria</taxon>
        <taxon>Pseudomonadati</taxon>
        <taxon>Pseudomonadota</taxon>
        <taxon>Gammaproteobacteria</taxon>
        <taxon>Alteromonadales</taxon>
        <taxon>Moritellaceae</taxon>
        <taxon>Moritella</taxon>
    </lineage>
</organism>
<keyword evidence="5" id="KW-1185">Reference proteome</keyword>
<evidence type="ECO:0000259" key="2">
    <source>
        <dbReference type="Pfam" id="PF04183"/>
    </source>
</evidence>
<dbReference type="PANTHER" id="PTHR34384:SF6">
    <property type="entry name" value="STAPHYLOFERRIN B SYNTHASE"/>
    <property type="match status" value="1"/>
</dbReference>
<dbReference type="GO" id="GO:0019290">
    <property type="term" value="P:siderophore biosynthetic process"/>
    <property type="evidence" value="ECO:0007669"/>
    <property type="project" value="InterPro"/>
</dbReference>
<dbReference type="RefSeq" id="WP_019441567.1">
    <property type="nucleotide sequence ID" value="NZ_ALOE01000019.1"/>
</dbReference>
<dbReference type="OrthoDB" id="495728at2"/>
<dbReference type="Gene3D" id="6.10.250.3370">
    <property type="match status" value="1"/>
</dbReference>
<dbReference type="InterPro" id="IPR022770">
    <property type="entry name" value="IucA/IucC-like_C"/>
</dbReference>